<evidence type="ECO:0000256" key="1">
    <source>
        <dbReference type="SAM" id="Coils"/>
    </source>
</evidence>
<dbReference type="AlphaFoldDB" id="A0A0D7A0G0"/>
<dbReference type="OrthoDB" id="21648at2759"/>
<keyword evidence="5" id="KW-1185">Reference proteome</keyword>
<feature type="region of interest" description="Disordered" evidence="2">
    <location>
        <begin position="41"/>
        <end position="62"/>
    </location>
</feature>
<gene>
    <name evidence="4" type="ORF">FISHEDRAFT_78602</name>
    <name evidence="3" type="ORF">FISHEDRAFT_78879</name>
</gene>
<evidence type="ECO:0000313" key="5">
    <source>
        <dbReference type="Proteomes" id="UP000054144"/>
    </source>
</evidence>
<dbReference type="Proteomes" id="UP000054144">
    <property type="component" value="Unassembled WGS sequence"/>
</dbReference>
<accession>A0A0D7A0G0</accession>
<evidence type="ECO:0000256" key="2">
    <source>
        <dbReference type="SAM" id="MobiDB-lite"/>
    </source>
</evidence>
<proteinExistence type="predicted"/>
<reference evidence="4 5" key="1">
    <citation type="journal article" date="2015" name="Fungal Genet. Biol.">
        <title>Evolution of novel wood decay mechanisms in Agaricales revealed by the genome sequences of Fistulina hepatica and Cylindrobasidium torrendii.</title>
        <authorList>
            <person name="Floudas D."/>
            <person name="Held B.W."/>
            <person name="Riley R."/>
            <person name="Nagy L.G."/>
            <person name="Koehler G."/>
            <person name="Ransdell A.S."/>
            <person name="Younus H."/>
            <person name="Chow J."/>
            <person name="Chiniquy J."/>
            <person name="Lipzen A."/>
            <person name="Tritt A."/>
            <person name="Sun H."/>
            <person name="Haridas S."/>
            <person name="LaButti K."/>
            <person name="Ohm R.A."/>
            <person name="Kues U."/>
            <person name="Blanchette R.A."/>
            <person name="Grigoriev I.V."/>
            <person name="Minto R.E."/>
            <person name="Hibbett D.S."/>
        </authorList>
    </citation>
    <scope>NUCLEOTIDE SEQUENCE [LARGE SCALE GENOMIC DNA]</scope>
    <source>
        <strain evidence="4 5">ATCC 64428</strain>
    </source>
</reference>
<sequence>MVRTTRSTALDTISKFAVTKKRKRNSTGDDEELPFVKQLRADGEDGQTNAVDDDNNASPSVHIASDDASKILDVLETIDEHGLLDRVFPVASSSTLYSLRTLLKEQHSFASLRSAVQHLFPITSHPRSSMATPAAQQLRFCELAQSMIEQAARRTGHIAFNVDSVLPTTEDGDSDSIHQTTAKYTLLQRLPSGDVWSSLARESCDGPAVTDLPTNYAELVAVLPAPSEPSSDEVPTLGAYVTKLPPSVPLVAPRKITCGSFLDYGPFSSFAPSFDQDGQEAGRDEVADILWGKEMRKRAKRSRLQEQEKAQGRRILAQREVAVAAENRRGQLPVSSDAMDVDAPHLECDAGMADVSPSHGGFDVNLALNGLQDLLSSEELDGVREALNLTHNQALRSAVQELLERNARALVNLEELQMERRRRRDGKLDVHKGDEEWQLAQGILDTLTVLCSLRPRTSRDLALPDSLQTPAHILHKLAHTLPQTPSHGWYGTLSQSRPTAHRDNSTIKIKAAAAVATKPATAVNGYPQAATSTSTPVNGTPAYAGYNVYANGQQYPQTYTAQQSQAYAQSYAYNYYNYGSQYYGTQAQGAYTPIQYYGNGYAQQPQQAQYATNWYTHQSAQPYTPTASSKTAATYYGNGVTSHTATPPPAIANTVKSSKTVQGPTTGASFLPLDSLS</sequence>
<organism evidence="4 5">
    <name type="scientific">Fistulina hepatica ATCC 64428</name>
    <dbReference type="NCBI Taxonomy" id="1128425"/>
    <lineage>
        <taxon>Eukaryota</taxon>
        <taxon>Fungi</taxon>
        <taxon>Dikarya</taxon>
        <taxon>Basidiomycota</taxon>
        <taxon>Agaricomycotina</taxon>
        <taxon>Agaricomycetes</taxon>
        <taxon>Agaricomycetidae</taxon>
        <taxon>Agaricales</taxon>
        <taxon>Fistulinaceae</taxon>
        <taxon>Fistulina</taxon>
    </lineage>
</organism>
<evidence type="ECO:0000313" key="4">
    <source>
        <dbReference type="EMBL" id="KIY43323.1"/>
    </source>
</evidence>
<feature type="coiled-coil region" evidence="1">
    <location>
        <begin position="392"/>
        <end position="419"/>
    </location>
</feature>
<name>A0A0D7A0G0_9AGAR</name>
<dbReference type="EMBL" id="KN882103">
    <property type="protein sequence ID" value="KIY43323.1"/>
    <property type="molecule type" value="Genomic_DNA"/>
</dbReference>
<keyword evidence="1" id="KW-0175">Coiled coil</keyword>
<protein>
    <submittedName>
        <fullName evidence="4">Uncharacterized protein</fullName>
    </submittedName>
</protein>
<dbReference type="EMBL" id="KN882129">
    <property type="protein sequence ID" value="KIY43056.1"/>
    <property type="molecule type" value="Genomic_DNA"/>
</dbReference>
<evidence type="ECO:0000313" key="3">
    <source>
        <dbReference type="EMBL" id="KIY43056.1"/>
    </source>
</evidence>